<evidence type="ECO:0000256" key="1">
    <source>
        <dbReference type="ARBA" id="ARBA00022676"/>
    </source>
</evidence>
<keyword evidence="4" id="KW-1185">Reference proteome</keyword>
<gene>
    <name evidence="3" type="ORF">CHR53_26435</name>
</gene>
<evidence type="ECO:0000313" key="4">
    <source>
        <dbReference type="Proteomes" id="UP000282892"/>
    </source>
</evidence>
<dbReference type="SUPFAM" id="SSF53756">
    <property type="entry name" value="UDP-Glycosyltransferase/glycogen phosphorylase"/>
    <property type="match status" value="1"/>
</dbReference>
<dbReference type="PANTHER" id="PTHR12526">
    <property type="entry name" value="GLYCOSYLTRANSFERASE"/>
    <property type="match status" value="1"/>
</dbReference>
<dbReference type="GO" id="GO:0016757">
    <property type="term" value="F:glycosyltransferase activity"/>
    <property type="evidence" value="ECO:0007669"/>
    <property type="project" value="UniProtKB-KW"/>
</dbReference>
<keyword evidence="2" id="KW-0808">Transferase</keyword>
<name>A0A3Q9QYK3_9BACI</name>
<dbReference type="Gene3D" id="3.40.50.2000">
    <property type="entry name" value="Glycogen Phosphorylase B"/>
    <property type="match status" value="1"/>
</dbReference>
<reference evidence="3 4" key="1">
    <citation type="submission" date="2017-07" db="EMBL/GenBank/DDBJ databases">
        <title>The complete genome sequence of Bacillus mesonae strain H20-5, an efficient strain improving plant abiotic stress resistance.</title>
        <authorList>
            <person name="Kim S.Y."/>
            <person name="Song H."/>
            <person name="Sang M.K."/>
            <person name="Weon H.-Y."/>
            <person name="Song J."/>
        </authorList>
    </citation>
    <scope>NUCLEOTIDE SEQUENCE [LARGE SCALE GENOMIC DNA]</scope>
    <source>
        <strain evidence="3 4">H20-5</strain>
    </source>
</reference>
<evidence type="ECO:0008006" key="5">
    <source>
        <dbReference type="Google" id="ProtNLM"/>
    </source>
</evidence>
<dbReference type="Proteomes" id="UP000282892">
    <property type="component" value="Chromosome"/>
</dbReference>
<dbReference type="AlphaFoldDB" id="A0A3Q9QYK3"/>
<proteinExistence type="predicted"/>
<dbReference type="OrthoDB" id="9790710at2"/>
<dbReference type="Pfam" id="PF13692">
    <property type="entry name" value="Glyco_trans_1_4"/>
    <property type="match status" value="1"/>
</dbReference>
<accession>A0A3Q9QYK3</accession>
<sequence length="373" mass="43070">MEIIIFSKSLKHLDVKLATTSSQIFEIEFAKSLASFAKVNIVSFKANRIEKGKDIYRNLTLFPLDKSKKLKHSLNEIISKNKLFLDTVNTLIFFGYDYIIIKHLKSVCKKLKANIVSYTFDTHKAAIEHKRGLRRVLIDSYFKLGIKKLNSIDGIILFNEEAYKELHLRIPFLISKIGISESEISSKTYKRNRDDCFNIVYTGSLERYNGVEEMIDAIKLINTNNVTLNIYGNGTLKNDIIQKSAEDPRINYYGLITKGELENKIKKADLLINTRNVNHYVNKFAFPSKLIQYLSSGIPVMSTRVIKDKSFENIAFVIDHITPEKISEMIKFIIENPLEQKKRAELAKSYIRENFIWQGIIKDVYDFLVKVSS</sequence>
<keyword evidence="1" id="KW-0328">Glycosyltransferase</keyword>
<evidence type="ECO:0000256" key="2">
    <source>
        <dbReference type="ARBA" id="ARBA00022679"/>
    </source>
</evidence>
<organism evidence="3 4">
    <name type="scientific">Neobacillus mesonae</name>
    <dbReference type="NCBI Taxonomy" id="1193713"/>
    <lineage>
        <taxon>Bacteria</taxon>
        <taxon>Bacillati</taxon>
        <taxon>Bacillota</taxon>
        <taxon>Bacilli</taxon>
        <taxon>Bacillales</taxon>
        <taxon>Bacillaceae</taxon>
        <taxon>Neobacillus</taxon>
    </lineage>
</organism>
<dbReference type="RefSeq" id="WP_127489245.1">
    <property type="nucleotide sequence ID" value="NZ_CP022572.1"/>
</dbReference>
<evidence type="ECO:0000313" key="3">
    <source>
        <dbReference type="EMBL" id="AZU64481.1"/>
    </source>
</evidence>
<dbReference type="PANTHER" id="PTHR12526:SF629">
    <property type="entry name" value="TEICHURONIC ACID BIOSYNTHESIS GLYCOSYLTRANSFERASE TUAH-RELATED"/>
    <property type="match status" value="1"/>
</dbReference>
<dbReference type="KEGG" id="nmk:CHR53_26435"/>
<protein>
    <recommendedName>
        <fullName evidence="5">Glycosyl transferase family 1 domain-containing protein</fullName>
    </recommendedName>
</protein>
<dbReference type="EMBL" id="CP022572">
    <property type="protein sequence ID" value="AZU64481.1"/>
    <property type="molecule type" value="Genomic_DNA"/>
</dbReference>